<proteinExistence type="predicted"/>
<sequence>MRALLENIRNQQALLEGANRGGPNNIIPIEFKRNSYGVTTSLSHSHTGSQHSGSPYRDPINDPLRHGRNPCKSESKDLLGLSVSLTGSVRKLIYTIDEILGEPLLGTSVMPAEVGKVRQLKKNPGTMRTKLMDGKLV</sequence>
<dbReference type="Proteomes" id="UP001604277">
    <property type="component" value="Unassembled WGS sequence"/>
</dbReference>
<comment type="caution">
    <text evidence="1">The sequence shown here is derived from an EMBL/GenBank/DDBJ whole genome shotgun (WGS) entry which is preliminary data.</text>
</comment>
<reference evidence="2" key="1">
    <citation type="submission" date="2024-07" db="EMBL/GenBank/DDBJ databases">
        <title>Two chromosome-level genome assemblies of Korean endemic species Abeliophyllum distichum and Forsythia ovata (Oleaceae).</title>
        <authorList>
            <person name="Jang H."/>
        </authorList>
    </citation>
    <scope>NUCLEOTIDE SEQUENCE [LARGE SCALE GENOMIC DNA]</scope>
</reference>
<accession>A0ABD1U7J7</accession>
<evidence type="ECO:0000313" key="2">
    <source>
        <dbReference type="Proteomes" id="UP001604277"/>
    </source>
</evidence>
<dbReference type="EMBL" id="JBFOLJ010000007">
    <property type="protein sequence ID" value="KAL2520608.1"/>
    <property type="molecule type" value="Genomic_DNA"/>
</dbReference>
<protein>
    <submittedName>
        <fullName evidence="1">Uncharacterized protein</fullName>
    </submittedName>
</protein>
<evidence type="ECO:0000313" key="1">
    <source>
        <dbReference type="EMBL" id="KAL2520608.1"/>
    </source>
</evidence>
<keyword evidence="2" id="KW-1185">Reference proteome</keyword>
<gene>
    <name evidence="1" type="ORF">Fot_24531</name>
</gene>
<name>A0ABD1U7J7_9LAMI</name>
<organism evidence="1 2">
    <name type="scientific">Forsythia ovata</name>
    <dbReference type="NCBI Taxonomy" id="205694"/>
    <lineage>
        <taxon>Eukaryota</taxon>
        <taxon>Viridiplantae</taxon>
        <taxon>Streptophyta</taxon>
        <taxon>Embryophyta</taxon>
        <taxon>Tracheophyta</taxon>
        <taxon>Spermatophyta</taxon>
        <taxon>Magnoliopsida</taxon>
        <taxon>eudicotyledons</taxon>
        <taxon>Gunneridae</taxon>
        <taxon>Pentapetalae</taxon>
        <taxon>asterids</taxon>
        <taxon>lamiids</taxon>
        <taxon>Lamiales</taxon>
        <taxon>Oleaceae</taxon>
        <taxon>Forsythieae</taxon>
        <taxon>Forsythia</taxon>
    </lineage>
</organism>
<dbReference type="AlphaFoldDB" id="A0ABD1U7J7"/>